<evidence type="ECO:0000256" key="1">
    <source>
        <dbReference type="SAM" id="MobiDB-lite"/>
    </source>
</evidence>
<dbReference type="Proteomes" id="UP000828390">
    <property type="component" value="Unassembled WGS sequence"/>
</dbReference>
<comment type="caution">
    <text evidence="2">The sequence shown here is derived from an EMBL/GenBank/DDBJ whole genome shotgun (WGS) entry which is preliminary data.</text>
</comment>
<dbReference type="EMBL" id="JAIWYP010000002">
    <property type="protein sequence ID" value="KAH3868101.1"/>
    <property type="molecule type" value="Genomic_DNA"/>
</dbReference>
<gene>
    <name evidence="2" type="ORF">DPMN_031240</name>
</gene>
<proteinExistence type="predicted"/>
<feature type="compositionally biased region" description="Low complexity" evidence="1">
    <location>
        <begin position="1"/>
        <end position="12"/>
    </location>
</feature>
<feature type="compositionally biased region" description="Polar residues" evidence="1">
    <location>
        <begin position="13"/>
        <end position="26"/>
    </location>
</feature>
<feature type="region of interest" description="Disordered" evidence="1">
    <location>
        <begin position="1"/>
        <end position="36"/>
    </location>
</feature>
<evidence type="ECO:0000313" key="3">
    <source>
        <dbReference type="Proteomes" id="UP000828390"/>
    </source>
</evidence>
<dbReference type="AlphaFoldDB" id="A0A9D4M1Y6"/>
<keyword evidence="3" id="KW-1185">Reference proteome</keyword>
<reference evidence="2" key="1">
    <citation type="journal article" date="2019" name="bioRxiv">
        <title>The Genome of the Zebra Mussel, Dreissena polymorpha: A Resource for Invasive Species Research.</title>
        <authorList>
            <person name="McCartney M.A."/>
            <person name="Auch B."/>
            <person name="Kono T."/>
            <person name="Mallez S."/>
            <person name="Zhang Y."/>
            <person name="Obille A."/>
            <person name="Becker A."/>
            <person name="Abrahante J.E."/>
            <person name="Garbe J."/>
            <person name="Badalamenti J.P."/>
            <person name="Herman A."/>
            <person name="Mangelson H."/>
            <person name="Liachko I."/>
            <person name="Sullivan S."/>
            <person name="Sone E.D."/>
            <person name="Koren S."/>
            <person name="Silverstein K.A.T."/>
            <person name="Beckman K.B."/>
            <person name="Gohl D.M."/>
        </authorList>
    </citation>
    <scope>NUCLEOTIDE SEQUENCE</scope>
    <source>
        <strain evidence="2">Duluth1</strain>
        <tissue evidence="2">Whole animal</tissue>
    </source>
</reference>
<evidence type="ECO:0000313" key="2">
    <source>
        <dbReference type="EMBL" id="KAH3868101.1"/>
    </source>
</evidence>
<name>A0A9D4M1Y6_DREPO</name>
<reference evidence="2" key="2">
    <citation type="submission" date="2020-11" db="EMBL/GenBank/DDBJ databases">
        <authorList>
            <person name="McCartney M.A."/>
            <person name="Auch B."/>
            <person name="Kono T."/>
            <person name="Mallez S."/>
            <person name="Becker A."/>
            <person name="Gohl D.M."/>
            <person name="Silverstein K.A.T."/>
            <person name="Koren S."/>
            <person name="Bechman K.B."/>
            <person name="Herman A."/>
            <person name="Abrahante J.E."/>
            <person name="Garbe J."/>
        </authorList>
    </citation>
    <scope>NUCLEOTIDE SEQUENCE</scope>
    <source>
        <strain evidence="2">Duluth1</strain>
        <tissue evidence="2">Whole animal</tissue>
    </source>
</reference>
<accession>A0A9D4M1Y6</accession>
<sequence>MFVPTTTTTTPTSMRGSNLTHSNNNAGAEAGRSTGTEHKLADLSTCKAVSDAIINVSHLRVNNTKENFRAGKTANAIYEWENK</sequence>
<organism evidence="2 3">
    <name type="scientific">Dreissena polymorpha</name>
    <name type="common">Zebra mussel</name>
    <name type="synonym">Mytilus polymorpha</name>
    <dbReference type="NCBI Taxonomy" id="45954"/>
    <lineage>
        <taxon>Eukaryota</taxon>
        <taxon>Metazoa</taxon>
        <taxon>Spiralia</taxon>
        <taxon>Lophotrochozoa</taxon>
        <taxon>Mollusca</taxon>
        <taxon>Bivalvia</taxon>
        <taxon>Autobranchia</taxon>
        <taxon>Heteroconchia</taxon>
        <taxon>Euheterodonta</taxon>
        <taxon>Imparidentia</taxon>
        <taxon>Neoheterodontei</taxon>
        <taxon>Myida</taxon>
        <taxon>Dreissenoidea</taxon>
        <taxon>Dreissenidae</taxon>
        <taxon>Dreissena</taxon>
    </lineage>
</organism>
<protein>
    <submittedName>
        <fullName evidence="2">Uncharacterized protein</fullName>
    </submittedName>
</protein>